<sequence length="287" mass="33888">MSSRRELRDPGAPPLRRSPRKRFNEDSSRRGDRSRSYRYRTPPRSRGRKEPENKEENCLIEKTNHEAEKTYLDKKLEEYSIKTDPDVKEKTDIFSDKFDAMAFIYSDVDPPHFDGQARAADCVEMLLAKWDREDGLVIDENVGKKKRGWKKEERKIAIKNRDVTKLREMSNEAIKAKQKQKFENQNRQETEEYSSDTDEVDLDKLAWSMTGKNLPKQRWEELGFGSDVDGDDDLFVGLCGFCCERDVGRNVRMNRPQVVSSHHEILMHFEYSILFITHQYRLLSYKY</sequence>
<proteinExistence type="predicted"/>
<accession>A0ABN7SPM8</accession>
<evidence type="ECO:0000313" key="3">
    <source>
        <dbReference type="Proteomes" id="UP001158576"/>
    </source>
</evidence>
<gene>
    <name evidence="2" type="ORF">OKIOD_LOCUS9071</name>
</gene>
<evidence type="ECO:0000313" key="2">
    <source>
        <dbReference type="EMBL" id="CAG5102449.1"/>
    </source>
</evidence>
<feature type="compositionally biased region" description="Basic and acidic residues" evidence="1">
    <location>
        <begin position="180"/>
        <end position="190"/>
    </location>
</feature>
<feature type="region of interest" description="Disordered" evidence="1">
    <location>
        <begin position="1"/>
        <end position="64"/>
    </location>
</feature>
<feature type="region of interest" description="Disordered" evidence="1">
    <location>
        <begin position="174"/>
        <end position="196"/>
    </location>
</feature>
<evidence type="ECO:0000256" key="1">
    <source>
        <dbReference type="SAM" id="MobiDB-lite"/>
    </source>
</evidence>
<name>A0ABN7SPM8_OIKDI</name>
<dbReference type="EMBL" id="OU015566">
    <property type="protein sequence ID" value="CAG5102449.1"/>
    <property type="molecule type" value="Genomic_DNA"/>
</dbReference>
<protein>
    <submittedName>
        <fullName evidence="2">Oidioi.mRNA.OKI2018_I69.chr1.g306.t1.cds</fullName>
    </submittedName>
</protein>
<keyword evidence="3" id="KW-1185">Reference proteome</keyword>
<feature type="compositionally biased region" description="Basic and acidic residues" evidence="1">
    <location>
        <begin position="48"/>
        <end position="64"/>
    </location>
</feature>
<dbReference type="Proteomes" id="UP001158576">
    <property type="component" value="Chromosome 1"/>
</dbReference>
<feature type="compositionally biased region" description="Basic and acidic residues" evidence="1">
    <location>
        <begin position="22"/>
        <end position="35"/>
    </location>
</feature>
<reference evidence="2 3" key="1">
    <citation type="submission" date="2021-04" db="EMBL/GenBank/DDBJ databases">
        <authorList>
            <person name="Bliznina A."/>
        </authorList>
    </citation>
    <scope>NUCLEOTIDE SEQUENCE [LARGE SCALE GENOMIC DNA]</scope>
</reference>
<feature type="compositionally biased region" description="Basic residues" evidence="1">
    <location>
        <begin position="36"/>
        <end position="47"/>
    </location>
</feature>
<organism evidence="2 3">
    <name type="scientific">Oikopleura dioica</name>
    <name type="common">Tunicate</name>
    <dbReference type="NCBI Taxonomy" id="34765"/>
    <lineage>
        <taxon>Eukaryota</taxon>
        <taxon>Metazoa</taxon>
        <taxon>Chordata</taxon>
        <taxon>Tunicata</taxon>
        <taxon>Appendicularia</taxon>
        <taxon>Copelata</taxon>
        <taxon>Oikopleuridae</taxon>
        <taxon>Oikopleura</taxon>
    </lineage>
</organism>